<comment type="caution">
    <text evidence="4">The sequence shown here is derived from an EMBL/GenBank/DDBJ whole genome shotgun (WGS) entry which is preliminary data.</text>
</comment>
<keyword evidence="2 4" id="KW-0378">Hydrolase</keyword>
<feature type="domain" description="Nudix hydrolase" evidence="3">
    <location>
        <begin position="8"/>
        <end position="99"/>
    </location>
</feature>
<evidence type="ECO:0000256" key="1">
    <source>
        <dbReference type="ARBA" id="ARBA00001946"/>
    </source>
</evidence>
<sequence>MMVSNFNIRVYGIVRNHLGEILIAEEKYKDQILTKFVGGGLEKGEGLHAGLKREFKEELALEIEIGNLFYVNDFLQISYFKPEDQIISFYYEVTLLEKLDIAVLNKKNKGQQVLHWKNLYNYPTAQLSLPIDKVVLDLLKQKA</sequence>
<dbReference type="EMBL" id="QKSB01000003">
    <property type="protein sequence ID" value="PZE17676.1"/>
    <property type="molecule type" value="Genomic_DNA"/>
</dbReference>
<dbReference type="RefSeq" id="WP_111062636.1">
    <property type="nucleotide sequence ID" value="NZ_JBHUCU010000027.1"/>
</dbReference>
<dbReference type="OrthoDB" id="9810648at2"/>
<proteinExistence type="predicted"/>
<dbReference type="PANTHER" id="PTHR43046">
    <property type="entry name" value="GDP-MANNOSE MANNOSYL HYDROLASE"/>
    <property type="match status" value="1"/>
</dbReference>
<evidence type="ECO:0000313" key="4">
    <source>
        <dbReference type="EMBL" id="PZE17676.1"/>
    </source>
</evidence>
<evidence type="ECO:0000259" key="3">
    <source>
        <dbReference type="Pfam" id="PF00293"/>
    </source>
</evidence>
<organism evidence="4 5">
    <name type="scientific">Putridiphycobacter roseus</name>
    <dbReference type="NCBI Taxonomy" id="2219161"/>
    <lineage>
        <taxon>Bacteria</taxon>
        <taxon>Pseudomonadati</taxon>
        <taxon>Bacteroidota</taxon>
        <taxon>Flavobacteriia</taxon>
        <taxon>Flavobacteriales</taxon>
        <taxon>Crocinitomicaceae</taxon>
        <taxon>Putridiphycobacter</taxon>
    </lineage>
</organism>
<gene>
    <name evidence="4" type="ORF">DNU06_07550</name>
</gene>
<dbReference type="AlphaFoldDB" id="A0A2W1NIC4"/>
<dbReference type="Gene3D" id="3.90.79.10">
    <property type="entry name" value="Nucleoside Triphosphate Pyrophosphohydrolase"/>
    <property type="match status" value="1"/>
</dbReference>
<dbReference type="SUPFAM" id="SSF55811">
    <property type="entry name" value="Nudix"/>
    <property type="match status" value="1"/>
</dbReference>
<dbReference type="InterPro" id="IPR015797">
    <property type="entry name" value="NUDIX_hydrolase-like_dom_sf"/>
</dbReference>
<accession>A0A2W1NIC4</accession>
<dbReference type="Pfam" id="PF00293">
    <property type="entry name" value="NUDIX"/>
    <property type="match status" value="1"/>
</dbReference>
<name>A0A2W1NIC4_9FLAO</name>
<protein>
    <submittedName>
        <fullName evidence="4">NUDIX hydrolase</fullName>
    </submittedName>
</protein>
<dbReference type="GO" id="GO:0016787">
    <property type="term" value="F:hydrolase activity"/>
    <property type="evidence" value="ECO:0007669"/>
    <property type="project" value="UniProtKB-KW"/>
</dbReference>
<evidence type="ECO:0000313" key="5">
    <source>
        <dbReference type="Proteomes" id="UP000249248"/>
    </source>
</evidence>
<reference evidence="4 5" key="1">
    <citation type="submission" date="2018-06" db="EMBL/GenBank/DDBJ databases">
        <title>The draft genome sequence of Crocinitomix sp. SM1701.</title>
        <authorList>
            <person name="Zhang X."/>
        </authorList>
    </citation>
    <scope>NUCLEOTIDE SEQUENCE [LARGE SCALE GENOMIC DNA]</scope>
    <source>
        <strain evidence="4 5">SM1701</strain>
    </source>
</reference>
<dbReference type="InterPro" id="IPR000086">
    <property type="entry name" value="NUDIX_hydrolase_dom"/>
</dbReference>
<keyword evidence="5" id="KW-1185">Reference proteome</keyword>
<dbReference type="PANTHER" id="PTHR43046:SF14">
    <property type="entry name" value="MUTT_NUDIX FAMILY PROTEIN"/>
    <property type="match status" value="1"/>
</dbReference>
<dbReference type="Proteomes" id="UP000249248">
    <property type="component" value="Unassembled WGS sequence"/>
</dbReference>
<comment type="cofactor">
    <cofactor evidence="1">
        <name>Mg(2+)</name>
        <dbReference type="ChEBI" id="CHEBI:18420"/>
    </cofactor>
</comment>
<evidence type="ECO:0000256" key="2">
    <source>
        <dbReference type="ARBA" id="ARBA00022801"/>
    </source>
</evidence>